<dbReference type="PATRIC" id="fig|66969.6.peg.94"/>
<dbReference type="InterPro" id="IPR007825">
    <property type="entry name" value="Major_OMP_Legionella"/>
</dbReference>
<accession>A0A0W1ANZ2</accession>
<dbReference type="OrthoDB" id="5653740at2"/>
<proteinExistence type="predicted"/>
<evidence type="ECO:0000313" key="2">
    <source>
        <dbReference type="EMBL" id="KTD83047.1"/>
    </source>
</evidence>
<dbReference type="Proteomes" id="UP000054729">
    <property type="component" value="Unassembled WGS sequence"/>
</dbReference>
<feature type="signal peptide" evidence="1">
    <location>
        <begin position="1"/>
        <end position="20"/>
    </location>
</feature>
<evidence type="ECO:0000313" key="3">
    <source>
        <dbReference type="Proteomes" id="UP000054729"/>
    </source>
</evidence>
<feature type="chain" id="PRO_5006919940" evidence="1">
    <location>
        <begin position="21"/>
        <end position="324"/>
    </location>
</feature>
<organism evidence="2 3">
    <name type="scientific">Legionella waltersii</name>
    <dbReference type="NCBI Taxonomy" id="66969"/>
    <lineage>
        <taxon>Bacteria</taxon>
        <taxon>Pseudomonadati</taxon>
        <taxon>Pseudomonadota</taxon>
        <taxon>Gammaproteobacteria</taxon>
        <taxon>Legionellales</taxon>
        <taxon>Legionellaceae</taxon>
        <taxon>Legionella</taxon>
    </lineage>
</organism>
<keyword evidence="3" id="KW-1185">Reference proteome</keyword>
<dbReference type="EMBL" id="LNZB01000003">
    <property type="protein sequence ID" value="KTD83047.1"/>
    <property type="molecule type" value="Genomic_DNA"/>
</dbReference>
<dbReference type="Pfam" id="PF05150">
    <property type="entry name" value="Legionella_OMP"/>
    <property type="match status" value="1"/>
</dbReference>
<keyword evidence="1" id="KW-0732">Signal</keyword>
<sequence length="324" mass="35446">MLKRSSILLLGIIVSNMGFAGSMGPICTPGNVTIPCEAKKWDLGFQGLYLQRVTTVGDSYRSIQNSGVTPVKYDSPESWDWGYRLEGSYQFNTGNDLSINWTHFDDYIIRGDLVGAYIATGFLPQPFTQINSSNYNQINLVLGQHTDFGLMKKMRFYGGIQYTAIEINNNNSFLNSFVISGPTSVSGSQFVNTEFKGVGPVWGLDYSYDLNRSWSVTANAAASLLLGHSKYNNGYIAKAAGAAPFVALSIYGSKSLIVPSLETKLGVNYAYVMTNGTLNVQGGYQVTNYFNAIQALLLQVIAGPRSENYGLFGPYIGFHFLGNT</sequence>
<dbReference type="SUPFAM" id="SSF103515">
    <property type="entry name" value="Autotransporter"/>
    <property type="match status" value="1"/>
</dbReference>
<dbReference type="RefSeq" id="WP_058478960.1">
    <property type="nucleotide sequence ID" value="NZ_CAAAIQ010000039.1"/>
</dbReference>
<protein>
    <submittedName>
        <fullName evidence="2">Outer membrane protein</fullName>
    </submittedName>
</protein>
<reference evidence="2 3" key="1">
    <citation type="submission" date="2015-11" db="EMBL/GenBank/DDBJ databases">
        <title>Genomic analysis of 38 Legionella species identifies large and diverse effector repertoires.</title>
        <authorList>
            <person name="Burstein D."/>
            <person name="Amaro F."/>
            <person name="Zusman T."/>
            <person name="Lifshitz Z."/>
            <person name="Cohen O."/>
            <person name="Gilbert J.A."/>
            <person name="Pupko T."/>
            <person name="Shuman H.A."/>
            <person name="Segal G."/>
        </authorList>
    </citation>
    <scope>NUCLEOTIDE SEQUENCE [LARGE SCALE GENOMIC DNA]</scope>
    <source>
        <strain evidence="2 3">ATCC 51914</strain>
    </source>
</reference>
<evidence type="ECO:0000256" key="1">
    <source>
        <dbReference type="SAM" id="SignalP"/>
    </source>
</evidence>
<name>A0A0W1ANZ2_9GAMM</name>
<dbReference type="InterPro" id="IPR036709">
    <property type="entry name" value="Autotransporte_beta_dom_sf"/>
</dbReference>
<dbReference type="AlphaFoldDB" id="A0A0W1ANZ2"/>
<gene>
    <name evidence="2" type="ORF">Lwal_0083</name>
</gene>
<comment type="caution">
    <text evidence="2">The sequence shown here is derived from an EMBL/GenBank/DDBJ whole genome shotgun (WGS) entry which is preliminary data.</text>
</comment>